<name>A0A0M0BXF4_9ARCH</name>
<feature type="transmembrane region" description="Helical" evidence="1">
    <location>
        <begin position="12"/>
        <end position="31"/>
    </location>
</feature>
<gene>
    <name evidence="2" type="ORF">AC477_01700</name>
</gene>
<keyword evidence="1" id="KW-1133">Transmembrane helix</keyword>
<dbReference type="EMBL" id="LFWU01000033">
    <property type="protein sequence ID" value="KON33308.1"/>
    <property type="molecule type" value="Genomic_DNA"/>
</dbReference>
<feature type="transmembrane region" description="Helical" evidence="1">
    <location>
        <begin position="37"/>
        <end position="57"/>
    </location>
</feature>
<sequence>MKTIPVLYGINGAGYWVLLFSLLHFVTATFFLNFLGIVSIIGFVAGFILLTIANYIILKGKSAASGMKALPLFHVTMLIYAISIILEYFI</sequence>
<dbReference type="AlphaFoldDB" id="A0A0M0BXF4"/>
<evidence type="ECO:0000313" key="3">
    <source>
        <dbReference type="Proteomes" id="UP000037237"/>
    </source>
</evidence>
<reference evidence="2 3" key="1">
    <citation type="submission" date="2015-06" db="EMBL/GenBank/DDBJ databases">
        <title>New insights into the roles of widespread benthic archaea in carbon and nitrogen cycling.</title>
        <authorList>
            <person name="Lazar C.S."/>
            <person name="Baker B.J."/>
            <person name="Seitz K.W."/>
            <person name="Hyde A.S."/>
            <person name="Dick G.J."/>
            <person name="Hinrichs K.-U."/>
            <person name="Teske A.P."/>
        </authorList>
    </citation>
    <scope>NUCLEOTIDE SEQUENCE [LARGE SCALE GENOMIC DNA]</scope>
    <source>
        <strain evidence="2">SG8-32-1</strain>
    </source>
</reference>
<dbReference type="Proteomes" id="UP000037237">
    <property type="component" value="Unassembled WGS sequence"/>
</dbReference>
<proteinExistence type="predicted"/>
<accession>A0A0M0BXF4</accession>
<protein>
    <recommendedName>
        <fullName evidence="4">Integral membrane protein</fullName>
    </recommendedName>
</protein>
<feature type="transmembrane region" description="Helical" evidence="1">
    <location>
        <begin position="69"/>
        <end position="89"/>
    </location>
</feature>
<evidence type="ECO:0000256" key="1">
    <source>
        <dbReference type="SAM" id="Phobius"/>
    </source>
</evidence>
<organism evidence="2 3">
    <name type="scientific">miscellaneous Crenarchaeota group-1 archaeon SG8-32-1</name>
    <dbReference type="NCBI Taxonomy" id="1685124"/>
    <lineage>
        <taxon>Archaea</taxon>
        <taxon>Candidatus Bathyarchaeota</taxon>
        <taxon>MCG-1</taxon>
    </lineage>
</organism>
<comment type="caution">
    <text evidence="2">The sequence shown here is derived from an EMBL/GenBank/DDBJ whole genome shotgun (WGS) entry which is preliminary data.</text>
</comment>
<evidence type="ECO:0008006" key="4">
    <source>
        <dbReference type="Google" id="ProtNLM"/>
    </source>
</evidence>
<keyword evidence="1" id="KW-0472">Membrane</keyword>
<evidence type="ECO:0000313" key="2">
    <source>
        <dbReference type="EMBL" id="KON33308.1"/>
    </source>
</evidence>
<keyword evidence="1" id="KW-0812">Transmembrane</keyword>